<dbReference type="GO" id="GO:0003678">
    <property type="term" value="F:DNA helicase activity"/>
    <property type="evidence" value="ECO:0007669"/>
    <property type="project" value="InterPro"/>
</dbReference>
<evidence type="ECO:0000256" key="11">
    <source>
        <dbReference type="ARBA" id="ARBA00023242"/>
    </source>
</evidence>
<evidence type="ECO:0000259" key="12">
    <source>
        <dbReference type="SMART" id="SM00559"/>
    </source>
</evidence>
<proteinExistence type="inferred from homology"/>
<dbReference type="InterPro" id="IPR027388">
    <property type="entry name" value="Ku70_bridge/pillars_dom_sf"/>
</dbReference>
<dbReference type="GO" id="GO:0003684">
    <property type="term" value="F:damaged DNA binding"/>
    <property type="evidence" value="ECO:0007669"/>
    <property type="project" value="InterPro"/>
</dbReference>
<evidence type="ECO:0000256" key="1">
    <source>
        <dbReference type="ARBA" id="ARBA00004123"/>
    </source>
</evidence>
<dbReference type="GO" id="GO:0016787">
    <property type="term" value="F:hydrolase activity"/>
    <property type="evidence" value="ECO:0007669"/>
    <property type="project" value="UniProtKB-KW"/>
</dbReference>
<keyword evidence="6" id="KW-0347">Helicase</keyword>
<dbReference type="Pfam" id="PF03730">
    <property type="entry name" value="Ku_C"/>
    <property type="match status" value="1"/>
</dbReference>
<evidence type="ECO:0000256" key="3">
    <source>
        <dbReference type="ARBA" id="ARBA00022741"/>
    </source>
</evidence>
<evidence type="ECO:0000256" key="10">
    <source>
        <dbReference type="ARBA" id="ARBA00023204"/>
    </source>
</evidence>
<dbReference type="GO" id="GO:0000723">
    <property type="term" value="P:telomere maintenance"/>
    <property type="evidence" value="ECO:0007669"/>
    <property type="project" value="InterPro"/>
</dbReference>
<keyword evidence="5" id="KW-0378">Hydrolase</keyword>
<dbReference type="GO" id="GO:0042162">
    <property type="term" value="F:telomeric DNA binding"/>
    <property type="evidence" value="ECO:0007669"/>
    <property type="project" value="InterPro"/>
</dbReference>
<evidence type="ECO:0000256" key="4">
    <source>
        <dbReference type="ARBA" id="ARBA00022763"/>
    </source>
</evidence>
<dbReference type="InterPro" id="IPR005161">
    <property type="entry name" value="Ku_N"/>
</dbReference>
<evidence type="ECO:0000313" key="13">
    <source>
        <dbReference type="EnsemblMetazoa" id="SCAU012099-PA"/>
    </source>
</evidence>
<feature type="domain" description="Ku" evidence="12">
    <location>
        <begin position="315"/>
        <end position="464"/>
    </location>
</feature>
<keyword evidence="10" id="KW-0234">DNA repair</keyword>
<protein>
    <recommendedName>
        <fullName evidence="12">Ku domain-containing protein</fullName>
    </recommendedName>
</protein>
<evidence type="ECO:0000256" key="9">
    <source>
        <dbReference type="ARBA" id="ARBA00023172"/>
    </source>
</evidence>
<accession>A0A1I8PXV5</accession>
<dbReference type="SUPFAM" id="SSF100939">
    <property type="entry name" value="SPOC domain-like"/>
    <property type="match status" value="1"/>
</dbReference>
<dbReference type="PANTHER" id="PTHR12604">
    <property type="entry name" value="KU AUTOANTIGEN DNA HELICASE"/>
    <property type="match status" value="1"/>
</dbReference>
<gene>
    <name evidence="13" type="primary">106088232</name>
</gene>
<evidence type="ECO:0000313" key="14">
    <source>
        <dbReference type="Proteomes" id="UP000095300"/>
    </source>
</evidence>
<evidence type="ECO:0000256" key="8">
    <source>
        <dbReference type="ARBA" id="ARBA00023125"/>
    </source>
</evidence>
<dbReference type="Gene3D" id="1.10.1600.10">
    <property type="match status" value="1"/>
</dbReference>
<comment type="similarity">
    <text evidence="2">Belongs to the ku70 family.</text>
</comment>
<dbReference type="OrthoDB" id="3249161at2759"/>
<dbReference type="Gene3D" id="4.10.970.10">
    <property type="entry name" value="Ku70, bridge and pillars"/>
    <property type="match status" value="1"/>
</dbReference>
<keyword evidence="14" id="KW-1185">Reference proteome</keyword>
<dbReference type="GO" id="GO:0006303">
    <property type="term" value="P:double-strand break repair via nonhomologous end joining"/>
    <property type="evidence" value="ECO:0007669"/>
    <property type="project" value="InterPro"/>
</dbReference>
<keyword evidence="7" id="KW-0067">ATP-binding</keyword>
<keyword evidence="9" id="KW-0233">DNA recombination</keyword>
<dbReference type="SMART" id="SM00559">
    <property type="entry name" value="Ku78"/>
    <property type="match status" value="1"/>
</dbReference>
<dbReference type="Pfam" id="PF03731">
    <property type="entry name" value="Ku_N"/>
    <property type="match status" value="1"/>
</dbReference>
<dbReference type="SUPFAM" id="SSF53300">
    <property type="entry name" value="vWA-like"/>
    <property type="match status" value="1"/>
</dbReference>
<dbReference type="InterPro" id="IPR016194">
    <property type="entry name" value="SPOC-like_C_dom_sf"/>
</dbReference>
<dbReference type="GO" id="GO:0003690">
    <property type="term" value="F:double-stranded DNA binding"/>
    <property type="evidence" value="ECO:0007669"/>
    <property type="project" value="TreeGrafter"/>
</dbReference>
<dbReference type="Gene3D" id="3.40.50.410">
    <property type="entry name" value="von Willebrand factor, type A domain"/>
    <property type="match status" value="1"/>
</dbReference>
<organism evidence="13 14">
    <name type="scientific">Stomoxys calcitrans</name>
    <name type="common">Stable fly</name>
    <name type="synonym">Conops calcitrans</name>
    <dbReference type="NCBI Taxonomy" id="35570"/>
    <lineage>
        <taxon>Eukaryota</taxon>
        <taxon>Metazoa</taxon>
        <taxon>Ecdysozoa</taxon>
        <taxon>Arthropoda</taxon>
        <taxon>Hexapoda</taxon>
        <taxon>Insecta</taxon>
        <taxon>Pterygota</taxon>
        <taxon>Neoptera</taxon>
        <taxon>Endopterygota</taxon>
        <taxon>Diptera</taxon>
        <taxon>Brachycera</taxon>
        <taxon>Muscomorpha</taxon>
        <taxon>Muscoidea</taxon>
        <taxon>Muscidae</taxon>
        <taxon>Stomoxys</taxon>
    </lineage>
</organism>
<evidence type="ECO:0000256" key="5">
    <source>
        <dbReference type="ARBA" id="ARBA00022801"/>
    </source>
</evidence>
<dbReference type="InterPro" id="IPR036465">
    <property type="entry name" value="vWFA_dom_sf"/>
</dbReference>
<dbReference type="PIRSF" id="PIRSF003033">
    <property type="entry name" value="Ku70"/>
    <property type="match status" value="1"/>
</dbReference>
<reference evidence="13" key="1">
    <citation type="submission" date="2020-05" db="UniProtKB">
        <authorList>
            <consortium name="EnsemblMetazoa"/>
        </authorList>
    </citation>
    <scope>IDENTIFICATION</scope>
    <source>
        <strain evidence="13">USDA</strain>
    </source>
</reference>
<evidence type="ECO:0000256" key="7">
    <source>
        <dbReference type="ARBA" id="ARBA00022840"/>
    </source>
</evidence>
<dbReference type="NCBIfam" id="TIGR00578">
    <property type="entry name" value="ku70"/>
    <property type="match status" value="1"/>
</dbReference>
<dbReference type="STRING" id="35570.A0A1I8PXV5"/>
<dbReference type="EnsemblMetazoa" id="SCAU012099-RA">
    <property type="protein sequence ID" value="SCAU012099-PA"/>
    <property type="gene ID" value="SCAU012099"/>
</dbReference>
<sequence length="629" mass="71863">MSSWDPQNEISISDSEDEDEDFKAVYHGRDVILFVVDANLYNEPDRLNEALNLIRSAFLSGLLVNDNDLMALIFANTEHSPEPYEPDCLEAIVMPENCAVFLPPRQLNTAIVEHFLRFVETSPNDFAEVYGVSSGNGTNFAHLLRLCLDLVQHCTYSVDNSTIVYLTDKETPHSAQSEGYRQALQKASDLSAKENIEFQVIPMVDIFNYDVFYKEFICLVRDIEIDSFEPANPQRARELLADRKIKQHFVRRSLGHFKLSLGSDLSLSAQYFNYFQKDKGPRKALIQRTDNAIVRRHRLTKVFKKNPETSELEQPRAINITDAWYEINLGSSAIRLSYEQVNRVRNLHAPGMMLLGFKPRCELSKALFCKSFNFMYPDDGHIIGSKRLFRALWERCKARDKIAVCLFMCKRKSMPRYVALVPVSKDDAESDSYYSLLTNDGFKMVYLPCSSYIRNVDLAEWNSVENHAPDEGVELCKKIVKKFRLDFKPGTLCDPELDQLQSKLLALAFNVKYEPLGSQYYPNTEQQDQRIATLLPKFEEIFGEDVEAAKKRPASSNRGEASSVAKTIKLSADNLSNKDYVLQMIRNKSLGSCTKDQLVQILQTHFNKKVAKSTKKPDLLDILYACSIN</sequence>
<dbReference type="PANTHER" id="PTHR12604:SF2">
    <property type="entry name" value="X-RAY REPAIR CROSS-COMPLEMENTING PROTEIN 6"/>
    <property type="match status" value="1"/>
</dbReference>
<dbReference type="GO" id="GO:0005524">
    <property type="term" value="F:ATP binding"/>
    <property type="evidence" value="ECO:0007669"/>
    <property type="project" value="UniProtKB-KW"/>
</dbReference>
<comment type="subcellular location">
    <subcellularLocation>
        <location evidence="1">Nucleus</location>
    </subcellularLocation>
</comment>
<dbReference type="Proteomes" id="UP000095300">
    <property type="component" value="Unassembled WGS sequence"/>
</dbReference>
<dbReference type="GO" id="GO:0043564">
    <property type="term" value="C:Ku70:Ku80 complex"/>
    <property type="evidence" value="ECO:0007669"/>
    <property type="project" value="InterPro"/>
</dbReference>
<dbReference type="InterPro" id="IPR006164">
    <property type="entry name" value="DNA_bd_Ku70/Ku80"/>
</dbReference>
<keyword evidence="11" id="KW-0539">Nucleus</keyword>
<keyword evidence="3" id="KW-0547">Nucleotide-binding</keyword>
<dbReference type="KEGG" id="scac:106088232"/>
<dbReference type="InterPro" id="IPR006165">
    <property type="entry name" value="Ku70"/>
</dbReference>
<dbReference type="GO" id="GO:0006310">
    <property type="term" value="P:DNA recombination"/>
    <property type="evidence" value="ECO:0007669"/>
    <property type="project" value="UniProtKB-KW"/>
</dbReference>
<evidence type="ECO:0000256" key="2">
    <source>
        <dbReference type="ARBA" id="ARBA00005240"/>
    </source>
</evidence>
<dbReference type="VEuPathDB" id="VectorBase:SCAU012099"/>
<dbReference type="AlphaFoldDB" id="A0A1I8PXV5"/>
<dbReference type="InterPro" id="IPR005160">
    <property type="entry name" value="Ku_C"/>
</dbReference>
<evidence type="ECO:0000256" key="6">
    <source>
        <dbReference type="ARBA" id="ARBA00022806"/>
    </source>
</evidence>
<keyword evidence="4" id="KW-0227">DNA damage</keyword>
<keyword evidence="8" id="KW-0238">DNA-binding</keyword>
<dbReference type="Gene3D" id="2.40.290.10">
    <property type="match status" value="1"/>
</dbReference>
<name>A0A1I8PXV5_STOCA</name>
<dbReference type="Pfam" id="PF02735">
    <property type="entry name" value="Ku"/>
    <property type="match status" value="1"/>
</dbReference>